<sequence length="124" mass="14010">MSSSLPSPSLDTLIELRELTRAFAAERDWEQFHTPKNLAMALSVEVAELVEHFQWLRTGSPDELDERKLEGIRHELADVLLYLVQLADATGVDLRAAALEKVRLNGEKYPAAVVKGDARKYDEY</sequence>
<dbReference type="AlphaFoldDB" id="A0A4P6KWP4"/>
<accession>A0A4P6KWP4</accession>
<dbReference type="InterPro" id="IPR025984">
    <property type="entry name" value="DCTPP"/>
</dbReference>
<dbReference type="Pfam" id="PF12643">
    <property type="entry name" value="MazG-like"/>
    <property type="match status" value="1"/>
</dbReference>
<reference evidence="1 2" key="1">
    <citation type="submission" date="2019-02" db="EMBL/GenBank/DDBJ databases">
        <title>Draft Genome Sequences of Six Type Strains of the Genus Massilia.</title>
        <authorList>
            <person name="Miess H."/>
            <person name="Frediansyhah A."/>
            <person name="Gross H."/>
        </authorList>
    </citation>
    <scope>NUCLEOTIDE SEQUENCE [LARGE SCALE GENOMIC DNA]</scope>
    <source>
        <strain evidence="1 2">DSM 17473</strain>
    </source>
</reference>
<proteinExistence type="predicted"/>
<dbReference type="KEGG" id="plue:EWM63_09755"/>
<gene>
    <name evidence="1" type="ORF">EWM63_09755</name>
</gene>
<name>A0A4P6KWP4_9BURK</name>
<keyword evidence="2" id="KW-1185">Reference proteome</keyword>
<keyword evidence="1" id="KW-0378">Hydrolase</keyword>
<dbReference type="Proteomes" id="UP000290637">
    <property type="component" value="Chromosome"/>
</dbReference>
<dbReference type="RefSeq" id="WP_130186343.1">
    <property type="nucleotide sequence ID" value="NZ_CP035913.1"/>
</dbReference>
<dbReference type="PIRSF" id="PIRSF029826">
    <property type="entry name" value="UCP029826_pph"/>
    <property type="match status" value="1"/>
</dbReference>
<dbReference type="EMBL" id="CP035913">
    <property type="protein sequence ID" value="QBE63214.1"/>
    <property type="molecule type" value="Genomic_DNA"/>
</dbReference>
<dbReference type="CDD" id="cd11537">
    <property type="entry name" value="NTP-PPase_RS21-C6_like"/>
    <property type="match status" value="1"/>
</dbReference>
<dbReference type="Gene3D" id="1.10.287.1080">
    <property type="entry name" value="MazG-like"/>
    <property type="match status" value="1"/>
</dbReference>
<dbReference type="PANTHER" id="PTHR46523">
    <property type="entry name" value="DCTP PYROPHOSPHATASE 1"/>
    <property type="match status" value="1"/>
</dbReference>
<dbReference type="GO" id="GO:0005829">
    <property type="term" value="C:cytosol"/>
    <property type="evidence" value="ECO:0007669"/>
    <property type="project" value="TreeGrafter"/>
</dbReference>
<dbReference type="SUPFAM" id="SSF101386">
    <property type="entry name" value="all-alpha NTP pyrophosphatases"/>
    <property type="match status" value="1"/>
</dbReference>
<dbReference type="OrthoDB" id="9791898at2"/>
<dbReference type="PANTHER" id="PTHR46523:SF1">
    <property type="entry name" value="DCTP PYROPHOSPHATASE 1"/>
    <property type="match status" value="1"/>
</dbReference>
<dbReference type="InterPro" id="IPR052555">
    <property type="entry name" value="dCTP_Pyrophosphatase"/>
</dbReference>
<dbReference type="GO" id="GO:0047840">
    <property type="term" value="F:dCTP diphosphatase activity"/>
    <property type="evidence" value="ECO:0007669"/>
    <property type="project" value="TreeGrafter"/>
</dbReference>
<evidence type="ECO:0000313" key="2">
    <source>
        <dbReference type="Proteomes" id="UP000290637"/>
    </source>
</evidence>
<dbReference type="GO" id="GO:0042262">
    <property type="term" value="P:DNA protection"/>
    <property type="evidence" value="ECO:0007669"/>
    <property type="project" value="TreeGrafter"/>
</dbReference>
<organism evidence="1 2">
    <name type="scientific">Pseudoduganella lutea</name>
    <dbReference type="NCBI Taxonomy" id="321985"/>
    <lineage>
        <taxon>Bacteria</taxon>
        <taxon>Pseudomonadati</taxon>
        <taxon>Pseudomonadota</taxon>
        <taxon>Betaproteobacteria</taxon>
        <taxon>Burkholderiales</taxon>
        <taxon>Oxalobacteraceae</taxon>
        <taxon>Telluria group</taxon>
        <taxon>Pseudoduganella</taxon>
    </lineage>
</organism>
<dbReference type="GO" id="GO:0006253">
    <property type="term" value="P:dCTP catabolic process"/>
    <property type="evidence" value="ECO:0007669"/>
    <property type="project" value="TreeGrafter"/>
</dbReference>
<evidence type="ECO:0000313" key="1">
    <source>
        <dbReference type="EMBL" id="QBE63214.1"/>
    </source>
</evidence>
<protein>
    <submittedName>
        <fullName evidence="1">Nucleotide pyrophosphohydrolase</fullName>
    </submittedName>
</protein>